<dbReference type="EMBL" id="RBXN01000005">
    <property type="protein sequence ID" value="RKT51472.1"/>
    <property type="molecule type" value="Genomic_DNA"/>
</dbReference>
<evidence type="ECO:0000256" key="4">
    <source>
        <dbReference type="ARBA" id="ARBA00022989"/>
    </source>
</evidence>
<feature type="domain" description="Phage shock protein PspC N-terminal" evidence="8">
    <location>
        <begin position="128"/>
        <end position="185"/>
    </location>
</feature>
<evidence type="ECO:0000256" key="5">
    <source>
        <dbReference type="ARBA" id="ARBA00023136"/>
    </source>
</evidence>
<feature type="transmembrane region" description="Helical" evidence="7">
    <location>
        <begin position="239"/>
        <end position="272"/>
    </location>
</feature>
<feature type="transmembrane region" description="Helical" evidence="7">
    <location>
        <begin position="137"/>
        <end position="157"/>
    </location>
</feature>
<name>A0A495VQC7_9BACT</name>
<evidence type="ECO:0000256" key="7">
    <source>
        <dbReference type="SAM" id="Phobius"/>
    </source>
</evidence>
<protein>
    <submittedName>
        <fullName evidence="10">Phage shock protein C (PspC) family protein</fullName>
    </submittedName>
</protein>
<evidence type="ECO:0000256" key="6">
    <source>
        <dbReference type="SAM" id="MobiDB-lite"/>
    </source>
</evidence>
<dbReference type="InterPro" id="IPR052027">
    <property type="entry name" value="PspC"/>
</dbReference>
<accession>A0A495VQC7</accession>
<feature type="transmembrane region" description="Helical" evidence="7">
    <location>
        <begin position="163"/>
        <end position="182"/>
    </location>
</feature>
<evidence type="ECO:0000256" key="1">
    <source>
        <dbReference type="ARBA" id="ARBA00004162"/>
    </source>
</evidence>
<dbReference type="Proteomes" id="UP000269493">
    <property type="component" value="Unassembled WGS sequence"/>
</dbReference>
<evidence type="ECO:0000256" key="3">
    <source>
        <dbReference type="ARBA" id="ARBA00022692"/>
    </source>
</evidence>
<evidence type="ECO:0000256" key="2">
    <source>
        <dbReference type="ARBA" id="ARBA00022475"/>
    </source>
</evidence>
<reference evidence="10 11" key="1">
    <citation type="submission" date="2018-10" db="EMBL/GenBank/DDBJ databases">
        <title>Genomic Encyclopedia of Archaeal and Bacterial Type Strains, Phase II (KMG-II): from individual species to whole genera.</title>
        <authorList>
            <person name="Goeker M."/>
        </authorList>
    </citation>
    <scope>NUCLEOTIDE SEQUENCE [LARGE SCALE GENOMIC DNA]</scope>
    <source>
        <strain evidence="10 11">NSB1</strain>
    </source>
</reference>
<dbReference type="OrthoDB" id="5772680at2"/>
<dbReference type="RefSeq" id="WP_022600849.1">
    <property type="nucleotide sequence ID" value="NZ_KI440787.1"/>
</dbReference>
<proteinExistence type="predicted"/>
<keyword evidence="11" id="KW-1185">Reference proteome</keyword>
<feature type="compositionally biased region" description="Basic and acidic residues" evidence="6">
    <location>
        <begin position="97"/>
        <end position="114"/>
    </location>
</feature>
<keyword evidence="4 7" id="KW-1133">Transmembrane helix</keyword>
<dbReference type="GeneID" id="92929377"/>
<dbReference type="InterPro" id="IPR054321">
    <property type="entry name" value="PspC-rel_TM"/>
</dbReference>
<dbReference type="GO" id="GO:0005886">
    <property type="term" value="C:plasma membrane"/>
    <property type="evidence" value="ECO:0007669"/>
    <property type="project" value="UniProtKB-SubCell"/>
</dbReference>
<keyword evidence="3 7" id="KW-0812">Transmembrane</keyword>
<comment type="subcellular location">
    <subcellularLocation>
        <location evidence="1">Cell membrane</location>
        <topology evidence="1">Single-pass membrane protein</topology>
    </subcellularLocation>
</comment>
<organism evidence="10 11">
    <name type="scientific">Coprobacter fastidiosus NSB1 = JCM 33896</name>
    <dbReference type="NCBI Taxonomy" id="1349822"/>
    <lineage>
        <taxon>Bacteria</taxon>
        <taxon>Pseudomonadati</taxon>
        <taxon>Bacteroidota</taxon>
        <taxon>Bacteroidia</taxon>
        <taxon>Bacteroidales</taxon>
        <taxon>Barnesiellaceae</taxon>
        <taxon>Coprobacter</taxon>
    </lineage>
</organism>
<evidence type="ECO:0000259" key="8">
    <source>
        <dbReference type="Pfam" id="PF04024"/>
    </source>
</evidence>
<dbReference type="Pfam" id="PF22571">
    <property type="entry name" value="LiaI-LiaF-TM_PspC"/>
    <property type="match status" value="1"/>
</dbReference>
<dbReference type="PANTHER" id="PTHR33885:SF3">
    <property type="entry name" value="PHAGE SHOCK PROTEIN C"/>
    <property type="match status" value="1"/>
</dbReference>
<dbReference type="PANTHER" id="PTHR33885">
    <property type="entry name" value="PHAGE SHOCK PROTEIN C"/>
    <property type="match status" value="1"/>
</dbReference>
<feature type="region of interest" description="Disordered" evidence="6">
    <location>
        <begin position="96"/>
        <end position="121"/>
    </location>
</feature>
<feature type="transmembrane region" description="Helical" evidence="7">
    <location>
        <begin position="326"/>
        <end position="348"/>
    </location>
</feature>
<evidence type="ECO:0000259" key="9">
    <source>
        <dbReference type="Pfam" id="PF22571"/>
    </source>
</evidence>
<evidence type="ECO:0000313" key="11">
    <source>
        <dbReference type="Proteomes" id="UP000269493"/>
    </source>
</evidence>
<keyword evidence="2" id="KW-1003">Cell membrane</keyword>
<gene>
    <name evidence="10" type="ORF">BC742_1747</name>
</gene>
<feature type="domain" description="PspC-related transmembrane region" evidence="9">
    <location>
        <begin position="222"/>
        <end position="345"/>
    </location>
</feature>
<dbReference type="InterPro" id="IPR007168">
    <property type="entry name" value="Phageshock_PspC_N"/>
</dbReference>
<feature type="transmembrane region" description="Helical" evidence="7">
    <location>
        <begin position="292"/>
        <end position="314"/>
    </location>
</feature>
<keyword evidence="5 7" id="KW-0472">Membrane</keyword>
<comment type="caution">
    <text evidence="10">The sequence shown here is derived from an EMBL/GenBank/DDBJ whole genome shotgun (WGS) entry which is preliminary data.</text>
</comment>
<dbReference type="AlphaFoldDB" id="A0A495VQC7"/>
<dbReference type="Pfam" id="PF04024">
    <property type="entry name" value="PspC"/>
    <property type="match status" value="1"/>
</dbReference>
<evidence type="ECO:0000313" key="10">
    <source>
        <dbReference type="EMBL" id="RKT51472.1"/>
    </source>
</evidence>
<sequence>MKKTLTVNLNNTVYHIDEDAYSQLQDYLESLNDYFRNEEGASEILSDIEARIAELFKERMRFGMQIITVREVDEIISVMGHPEDFASDTLNIETDDKEVGEKEVENQNTEKGEDGTTPQEKIPERNRRRLFRDKDDAFLGGVASGLGYYLGVSTALVRILFVLFTFLTGYALLIYLVLWICIPEAKTAAQKLEMRGEAATVDNIKRFVSETIAKEELGPEKKTFGDYVLSAIKIVLKFVFIIFGGCLGFILLVLLSSLLFVLLAAAGGTVGIVTQGIDPFFMQMFSAVHYPWMLTAVLLVLLAIPVYAVLRMVLGRVFNFPPQSRWVTVLLVILWSIAFVAGMVMWFISLPGIHTVLNQYQGNII</sequence>